<evidence type="ECO:0008006" key="4">
    <source>
        <dbReference type="Google" id="ProtNLM"/>
    </source>
</evidence>
<comment type="caution">
    <text evidence="2">The sequence shown here is derived from an EMBL/GenBank/DDBJ whole genome shotgun (WGS) entry which is preliminary data.</text>
</comment>
<organism evidence="2 3">
    <name type="scientific">Ficus carica</name>
    <name type="common">Common fig</name>
    <dbReference type="NCBI Taxonomy" id="3494"/>
    <lineage>
        <taxon>Eukaryota</taxon>
        <taxon>Viridiplantae</taxon>
        <taxon>Streptophyta</taxon>
        <taxon>Embryophyta</taxon>
        <taxon>Tracheophyta</taxon>
        <taxon>Spermatophyta</taxon>
        <taxon>Magnoliopsida</taxon>
        <taxon>eudicotyledons</taxon>
        <taxon>Gunneridae</taxon>
        <taxon>Pentapetalae</taxon>
        <taxon>rosids</taxon>
        <taxon>fabids</taxon>
        <taxon>Rosales</taxon>
        <taxon>Moraceae</taxon>
        <taxon>Ficeae</taxon>
        <taxon>Ficus</taxon>
    </lineage>
</organism>
<evidence type="ECO:0000313" key="3">
    <source>
        <dbReference type="Proteomes" id="UP001187192"/>
    </source>
</evidence>
<accession>A0AA88J7P3</accession>
<protein>
    <recommendedName>
        <fullName evidence="4">Transposase MuDR plant domain-containing protein</fullName>
    </recommendedName>
</protein>
<sequence length="257" mass="28735">MPPVRIQCDADVKFYIQLKKKDVHVLSKLSISIDVLDESAVEAMPPEVGESNHIDAQPSREGGQSDEAMQPVNDSNLIILPPRPPHIPYPTLGLALHTEDGIEKQHQLLNNDLCMDNDDCNAGELNVTDAARHSNEKIIAASIGAHSIVNTTRTQFVNVPSSDSLSGSVVVVNFTHVTIRINCIFEIKKLLQYHLHHDAMSKHNQFKVKRLNSTLLHVICIDNKGCPWKLRVTRMRGSELFVLKKYDEVHTCSIEIV</sequence>
<dbReference type="Proteomes" id="UP001187192">
    <property type="component" value="Unassembled WGS sequence"/>
</dbReference>
<dbReference type="EMBL" id="BTGU01000178">
    <property type="protein sequence ID" value="GMN64415.1"/>
    <property type="molecule type" value="Genomic_DNA"/>
</dbReference>
<evidence type="ECO:0000256" key="1">
    <source>
        <dbReference type="SAM" id="MobiDB-lite"/>
    </source>
</evidence>
<keyword evidence="3" id="KW-1185">Reference proteome</keyword>
<feature type="region of interest" description="Disordered" evidence="1">
    <location>
        <begin position="46"/>
        <end position="67"/>
    </location>
</feature>
<dbReference type="AlphaFoldDB" id="A0AA88J7P3"/>
<name>A0AA88J7P3_FICCA</name>
<gene>
    <name evidence="2" type="ORF">TIFTF001_033478</name>
</gene>
<evidence type="ECO:0000313" key="2">
    <source>
        <dbReference type="EMBL" id="GMN64415.1"/>
    </source>
</evidence>
<proteinExistence type="predicted"/>
<reference evidence="2" key="1">
    <citation type="submission" date="2023-07" db="EMBL/GenBank/DDBJ databases">
        <title>draft genome sequence of fig (Ficus carica).</title>
        <authorList>
            <person name="Takahashi T."/>
            <person name="Nishimura K."/>
        </authorList>
    </citation>
    <scope>NUCLEOTIDE SEQUENCE</scope>
</reference>